<dbReference type="GO" id="GO:0004930">
    <property type="term" value="F:G protein-coupled receptor activity"/>
    <property type="evidence" value="ECO:0007669"/>
    <property type="project" value="InterPro"/>
</dbReference>
<dbReference type="AlphaFoldDB" id="A0AAD9K0B1"/>
<evidence type="ECO:0000256" key="5">
    <source>
        <dbReference type="SAM" id="Phobius"/>
    </source>
</evidence>
<dbReference type="GO" id="GO:0016020">
    <property type="term" value="C:membrane"/>
    <property type="evidence" value="ECO:0007669"/>
    <property type="project" value="UniProtKB-SubCell"/>
</dbReference>
<comment type="subcellular location">
    <subcellularLocation>
        <location evidence="1">Membrane</location>
    </subcellularLocation>
</comment>
<gene>
    <name evidence="7" type="ORF">LSH36_96g06018</name>
</gene>
<dbReference type="PROSITE" id="PS50262">
    <property type="entry name" value="G_PROTEIN_RECEP_F1_2"/>
    <property type="match status" value="1"/>
</dbReference>
<accession>A0AAD9K0B1</accession>
<organism evidence="7 8">
    <name type="scientific">Paralvinella palmiformis</name>
    <dbReference type="NCBI Taxonomy" id="53620"/>
    <lineage>
        <taxon>Eukaryota</taxon>
        <taxon>Metazoa</taxon>
        <taxon>Spiralia</taxon>
        <taxon>Lophotrochozoa</taxon>
        <taxon>Annelida</taxon>
        <taxon>Polychaeta</taxon>
        <taxon>Sedentaria</taxon>
        <taxon>Canalipalpata</taxon>
        <taxon>Terebellida</taxon>
        <taxon>Terebelliformia</taxon>
        <taxon>Alvinellidae</taxon>
        <taxon>Paralvinella</taxon>
    </lineage>
</organism>
<proteinExistence type="predicted"/>
<dbReference type="InterPro" id="IPR000276">
    <property type="entry name" value="GPCR_Rhodpsn"/>
</dbReference>
<protein>
    <recommendedName>
        <fullName evidence="6">G-protein coupled receptors family 1 profile domain-containing protein</fullName>
    </recommendedName>
</protein>
<reference evidence="7" key="1">
    <citation type="journal article" date="2023" name="Mol. Biol. Evol.">
        <title>Third-Generation Sequencing Reveals the Adaptive Role of the Epigenome in Three Deep-Sea Polychaetes.</title>
        <authorList>
            <person name="Perez M."/>
            <person name="Aroh O."/>
            <person name="Sun Y."/>
            <person name="Lan Y."/>
            <person name="Juniper S.K."/>
            <person name="Young C.R."/>
            <person name="Angers B."/>
            <person name="Qian P.Y."/>
        </authorList>
    </citation>
    <scope>NUCLEOTIDE SEQUENCE</scope>
    <source>
        <strain evidence="7">P08H-3</strain>
    </source>
</reference>
<evidence type="ECO:0000259" key="6">
    <source>
        <dbReference type="PROSITE" id="PS50262"/>
    </source>
</evidence>
<evidence type="ECO:0000256" key="3">
    <source>
        <dbReference type="ARBA" id="ARBA00022989"/>
    </source>
</evidence>
<feature type="domain" description="G-protein coupled receptors family 1 profile" evidence="6">
    <location>
        <begin position="38"/>
        <end position="313"/>
    </location>
</feature>
<evidence type="ECO:0000256" key="2">
    <source>
        <dbReference type="ARBA" id="ARBA00022692"/>
    </source>
</evidence>
<evidence type="ECO:0000313" key="7">
    <source>
        <dbReference type="EMBL" id="KAK2162574.1"/>
    </source>
</evidence>
<keyword evidence="8" id="KW-1185">Reference proteome</keyword>
<comment type="caution">
    <text evidence="7">The sequence shown here is derived from an EMBL/GenBank/DDBJ whole genome shotgun (WGS) entry which is preliminary data.</text>
</comment>
<feature type="transmembrane region" description="Helical" evidence="5">
    <location>
        <begin position="206"/>
        <end position="231"/>
    </location>
</feature>
<keyword evidence="2 5" id="KW-0812">Transmembrane</keyword>
<dbReference type="EMBL" id="JAODUP010000096">
    <property type="protein sequence ID" value="KAK2162574.1"/>
    <property type="molecule type" value="Genomic_DNA"/>
</dbReference>
<dbReference type="Proteomes" id="UP001208570">
    <property type="component" value="Unassembled WGS sequence"/>
</dbReference>
<dbReference type="Gene3D" id="1.20.1070.10">
    <property type="entry name" value="Rhodopsin 7-helix transmembrane proteins"/>
    <property type="match status" value="1"/>
</dbReference>
<evidence type="ECO:0000313" key="8">
    <source>
        <dbReference type="Proteomes" id="UP001208570"/>
    </source>
</evidence>
<keyword evidence="4 5" id="KW-0472">Membrane</keyword>
<dbReference type="SUPFAM" id="SSF81321">
    <property type="entry name" value="Family A G protein-coupled receptor-like"/>
    <property type="match status" value="1"/>
</dbReference>
<feature type="transmembrane region" description="Helical" evidence="5">
    <location>
        <begin position="66"/>
        <end position="85"/>
    </location>
</feature>
<name>A0AAD9K0B1_9ANNE</name>
<feature type="transmembrane region" description="Helical" evidence="5">
    <location>
        <begin position="252"/>
        <end position="272"/>
    </location>
</feature>
<evidence type="ECO:0000256" key="4">
    <source>
        <dbReference type="ARBA" id="ARBA00023136"/>
    </source>
</evidence>
<feature type="transmembrane region" description="Helical" evidence="5">
    <location>
        <begin position="158"/>
        <end position="174"/>
    </location>
</feature>
<keyword evidence="3 5" id="KW-1133">Transmembrane helix</keyword>
<sequence length="366" mass="41038">MAETVRNGSDDMTAISATSMDQSEHCHLFHFVVDTVLTGVLCLFGFAGNTMAFMTIWPEKFTVTTYLLEAIIVSDLAVVWMIFLGDCVPGLSWALQLLEDCQRVCGYVSAVTRPLLQLAQLCGVWLTLAVLVNRYLVMCRHGAAAILQNGPSAARRHVIVIVIVATVVTLPLTVERHVDVTVDDGNGTLTRHLHDVYWYQLLYHDLIGTLLVYVIPLVLQLVLLMRLACVVHSVNQLRSSLATSFRLHHVDITQLVLTLSVTMVICYTPLIIEKTLLWIQGHPAMCCATLTFYLHSFARLFTALNSSMKMVLLLLFVGDFRHRLGEMLTCYWASEKDTDQLTTGYTMYRCPDMSEMTLISNVDSRT</sequence>
<dbReference type="InterPro" id="IPR017452">
    <property type="entry name" value="GPCR_Rhodpsn_7TM"/>
</dbReference>
<dbReference type="PANTHER" id="PTHR46641:SF2">
    <property type="entry name" value="FMRFAMIDE RECEPTOR"/>
    <property type="match status" value="1"/>
</dbReference>
<feature type="transmembrane region" description="Helical" evidence="5">
    <location>
        <begin position="118"/>
        <end position="137"/>
    </location>
</feature>
<dbReference type="PANTHER" id="PTHR46641">
    <property type="entry name" value="FMRFAMIDE RECEPTOR-RELATED"/>
    <property type="match status" value="1"/>
</dbReference>
<dbReference type="InterPro" id="IPR052954">
    <property type="entry name" value="GPCR-Ligand_Int"/>
</dbReference>
<dbReference type="PRINTS" id="PR00237">
    <property type="entry name" value="GPCRRHODOPSN"/>
</dbReference>
<evidence type="ECO:0000256" key="1">
    <source>
        <dbReference type="ARBA" id="ARBA00004370"/>
    </source>
</evidence>
<feature type="transmembrane region" description="Helical" evidence="5">
    <location>
        <begin position="28"/>
        <end position="54"/>
    </location>
</feature>